<protein>
    <submittedName>
        <fullName evidence="2">Transmembrane protein, putative</fullName>
    </submittedName>
</protein>
<reference evidence="3" key="1">
    <citation type="journal article" date="2006" name="PLoS Biol.">
        <title>Macronuclear genome sequence of the ciliate Tetrahymena thermophila, a model eukaryote.</title>
        <authorList>
            <person name="Eisen J.A."/>
            <person name="Coyne R.S."/>
            <person name="Wu M."/>
            <person name="Wu D."/>
            <person name="Thiagarajan M."/>
            <person name="Wortman J.R."/>
            <person name="Badger J.H."/>
            <person name="Ren Q."/>
            <person name="Amedeo P."/>
            <person name="Jones K.M."/>
            <person name="Tallon L.J."/>
            <person name="Delcher A.L."/>
            <person name="Salzberg S.L."/>
            <person name="Silva J.C."/>
            <person name="Haas B.J."/>
            <person name="Majoros W.H."/>
            <person name="Farzad M."/>
            <person name="Carlton J.M."/>
            <person name="Smith R.K. Jr."/>
            <person name="Garg J."/>
            <person name="Pearlman R.E."/>
            <person name="Karrer K.M."/>
            <person name="Sun L."/>
            <person name="Manning G."/>
            <person name="Elde N.C."/>
            <person name="Turkewitz A.P."/>
            <person name="Asai D.J."/>
            <person name="Wilkes D.E."/>
            <person name="Wang Y."/>
            <person name="Cai H."/>
            <person name="Collins K."/>
            <person name="Stewart B.A."/>
            <person name="Lee S.R."/>
            <person name="Wilamowska K."/>
            <person name="Weinberg Z."/>
            <person name="Ruzzo W.L."/>
            <person name="Wloga D."/>
            <person name="Gaertig J."/>
            <person name="Frankel J."/>
            <person name="Tsao C.-C."/>
            <person name="Gorovsky M.A."/>
            <person name="Keeling P.J."/>
            <person name="Waller R.F."/>
            <person name="Patron N.J."/>
            <person name="Cherry J.M."/>
            <person name="Stover N.A."/>
            <person name="Krieger C.J."/>
            <person name="del Toro C."/>
            <person name="Ryder H.F."/>
            <person name="Williamson S.C."/>
            <person name="Barbeau R.A."/>
            <person name="Hamilton E.P."/>
            <person name="Orias E."/>
        </authorList>
    </citation>
    <scope>NUCLEOTIDE SEQUENCE [LARGE SCALE GENOMIC DNA]</scope>
    <source>
        <strain evidence="3">SB210</strain>
    </source>
</reference>
<organism evidence="2 3">
    <name type="scientific">Tetrahymena thermophila (strain SB210)</name>
    <dbReference type="NCBI Taxonomy" id="312017"/>
    <lineage>
        <taxon>Eukaryota</taxon>
        <taxon>Sar</taxon>
        <taxon>Alveolata</taxon>
        <taxon>Ciliophora</taxon>
        <taxon>Intramacronucleata</taxon>
        <taxon>Oligohymenophorea</taxon>
        <taxon>Hymenostomatida</taxon>
        <taxon>Tetrahymenina</taxon>
        <taxon>Tetrahymenidae</taxon>
        <taxon>Tetrahymena</taxon>
    </lineage>
</organism>
<dbReference type="Proteomes" id="UP000009168">
    <property type="component" value="Unassembled WGS sequence"/>
</dbReference>
<accession>I7MKN7</accession>
<dbReference type="AlphaFoldDB" id="I7MKN7"/>
<proteinExistence type="predicted"/>
<evidence type="ECO:0000313" key="3">
    <source>
        <dbReference type="Proteomes" id="UP000009168"/>
    </source>
</evidence>
<name>I7MKN7_TETTS</name>
<dbReference type="GeneID" id="7840478"/>
<dbReference type="HOGENOM" id="CLU_2176142_0_0_1"/>
<dbReference type="KEGG" id="tet:TTHERM_00586690"/>
<dbReference type="RefSeq" id="XP_001019874.1">
    <property type="nucleotide sequence ID" value="XM_001019874.2"/>
</dbReference>
<feature type="transmembrane region" description="Helical" evidence="1">
    <location>
        <begin position="6"/>
        <end position="24"/>
    </location>
</feature>
<keyword evidence="1" id="KW-1133">Transmembrane helix</keyword>
<dbReference type="InParanoid" id="I7MKN7"/>
<evidence type="ECO:0000256" key="1">
    <source>
        <dbReference type="SAM" id="Phobius"/>
    </source>
</evidence>
<keyword evidence="3" id="KW-1185">Reference proteome</keyword>
<keyword evidence="1" id="KW-0472">Membrane</keyword>
<sequence length="110" mass="12827">MKITTLLGIASIFSLLFVSTILVLNKDNSNHLLEEFDQKPDCFNSVNEYNPNFYVPYHFYVWNTCSVPKKFTITYDYGTIQTDCLKQNIKTVTLIHEKTVKLYQVEQSDC</sequence>
<evidence type="ECO:0000313" key="2">
    <source>
        <dbReference type="EMBL" id="EAR99629.1"/>
    </source>
</evidence>
<keyword evidence="1 2" id="KW-0812">Transmembrane</keyword>
<dbReference type="EMBL" id="GG662637">
    <property type="protein sequence ID" value="EAR99629.1"/>
    <property type="molecule type" value="Genomic_DNA"/>
</dbReference>
<gene>
    <name evidence="2" type="ORF">TTHERM_00586690</name>
</gene>